<reference evidence="2 3" key="1">
    <citation type="submission" date="2018-05" db="EMBL/GenBank/DDBJ databases">
        <title>Draft Genome Sequences for a Diverse set of 7 Haemophilus Species.</title>
        <authorList>
            <person name="Nichols M."/>
            <person name="Topaz N."/>
            <person name="Wang X."/>
            <person name="Wang X."/>
            <person name="Boxrud D."/>
        </authorList>
    </citation>
    <scope>NUCLEOTIDE SEQUENCE [LARGE SCALE GENOMIC DNA]</scope>
    <source>
        <strain evidence="2 3">C2014016342</strain>
    </source>
</reference>
<dbReference type="Proteomes" id="UP000253945">
    <property type="component" value="Unassembled WGS sequence"/>
</dbReference>
<gene>
    <name evidence="2" type="ORF">DPV92_04200</name>
</gene>
<dbReference type="CDD" id="cd00093">
    <property type="entry name" value="HTH_XRE"/>
    <property type="match status" value="1"/>
</dbReference>
<sequence length="130" mass="15082">MNLTHKYINNKQGKPEFIILPIAEYESLLVNAIPYDDDNEEDWEEIPVEKDEFDDVTIPNEVVWIMAEKNVNSLGAWRIYRNLSQQEVAEMAGLTQSAISQAERKESKPQKKTREKLAKIYNCLPEQLSI</sequence>
<feature type="domain" description="HTH cro/C1-type" evidence="1">
    <location>
        <begin position="76"/>
        <end position="128"/>
    </location>
</feature>
<dbReference type="EMBL" id="QEQF01000003">
    <property type="protein sequence ID" value="RDF10756.1"/>
    <property type="molecule type" value="Genomic_DNA"/>
</dbReference>
<proteinExistence type="predicted"/>
<dbReference type="InterPro" id="IPR010982">
    <property type="entry name" value="Lambda_DNA-bd_dom_sf"/>
</dbReference>
<evidence type="ECO:0000259" key="1">
    <source>
        <dbReference type="PROSITE" id="PS50943"/>
    </source>
</evidence>
<dbReference type="SUPFAM" id="SSF47413">
    <property type="entry name" value="lambda repressor-like DNA-binding domains"/>
    <property type="match status" value="1"/>
</dbReference>
<evidence type="ECO:0000313" key="2">
    <source>
        <dbReference type="EMBL" id="RDF10756.1"/>
    </source>
</evidence>
<name>A0A369ZP47_9PAST</name>
<dbReference type="Pfam" id="PF01381">
    <property type="entry name" value="HTH_3"/>
    <property type="match status" value="1"/>
</dbReference>
<dbReference type="SMART" id="SM00530">
    <property type="entry name" value="HTH_XRE"/>
    <property type="match status" value="1"/>
</dbReference>
<dbReference type="PROSITE" id="PS50943">
    <property type="entry name" value="HTH_CROC1"/>
    <property type="match status" value="1"/>
</dbReference>
<comment type="caution">
    <text evidence="2">The sequence shown here is derived from an EMBL/GenBank/DDBJ whole genome shotgun (WGS) entry which is preliminary data.</text>
</comment>
<evidence type="ECO:0000313" key="3">
    <source>
        <dbReference type="Proteomes" id="UP000253945"/>
    </source>
</evidence>
<dbReference type="Gene3D" id="1.10.260.40">
    <property type="entry name" value="lambda repressor-like DNA-binding domains"/>
    <property type="match status" value="1"/>
</dbReference>
<accession>A0A369ZP47</accession>
<keyword evidence="3" id="KW-1185">Reference proteome</keyword>
<protein>
    <submittedName>
        <fullName evidence="2">XRE family transcriptional regulator</fullName>
    </submittedName>
</protein>
<dbReference type="InterPro" id="IPR001387">
    <property type="entry name" value="Cro/C1-type_HTH"/>
</dbReference>
<dbReference type="RefSeq" id="WP_111353818.1">
    <property type="nucleotide sequence ID" value="NZ_QEQF01000003.1"/>
</dbReference>
<dbReference type="GO" id="GO:0003677">
    <property type="term" value="F:DNA binding"/>
    <property type="evidence" value="ECO:0007669"/>
    <property type="project" value="InterPro"/>
</dbReference>
<dbReference type="AlphaFoldDB" id="A0A369ZP47"/>
<organism evidence="2 3">
    <name type="scientific">Haemophilus paraphrohaemolyticus</name>
    <dbReference type="NCBI Taxonomy" id="736"/>
    <lineage>
        <taxon>Bacteria</taxon>
        <taxon>Pseudomonadati</taxon>
        <taxon>Pseudomonadota</taxon>
        <taxon>Gammaproteobacteria</taxon>
        <taxon>Pasteurellales</taxon>
        <taxon>Pasteurellaceae</taxon>
        <taxon>Haemophilus</taxon>
    </lineage>
</organism>